<evidence type="ECO:0000259" key="1">
    <source>
        <dbReference type="Pfam" id="PF00723"/>
    </source>
</evidence>
<dbReference type="InterPro" id="IPR011613">
    <property type="entry name" value="GH15-like"/>
</dbReference>
<sequence length="607" mass="68620">MPAHIEDYALVGDTQTAALISTDGSVDWLCLPSFDSDACFTALLGDREHGRWSLHPSGDYRCTRRRYVEDSLVLETELSNADGTVRIVDCMPVRDGVPDLIRQVRGVSGTVDMISEFAPRTAYGETVPWHRITDGGQIRVVAGPDALTLDADVACEITQRPSVTSRFQVREGEHATFRLIYGEQPPEQRRAADEKIDHTVRWWQEWARRCSYHGEYRDAVVRSLITLKALTFAPTGGIVGAPTTSLPERIGGVRNWDYRYCWVRDATFTLLAFLDAGYVDEAKAWREWLLRATAGRPEQMQIMYAVNGQRRLAEQELDWLPGYEGSTPVRIGNKAAGQFQLDSYGELMDAFHQARSHGIPPDPDAWRVQRELMDFLEGNWREPDNGIWEIRGPRRQFTYSKVMAWVAADRAVRAAETFDLDGEPQRWKQLREDIHDDVCRHGYDAERNTFTQHYGTRDVDAALLRLPHVGFLPATDERVLGTTRAIEEDLTVDRMVLRYRTAAPGSEHEGGTHPVDGLPSGEGAFLACSFWLADSYVLRGDVEQGRQMFEHLLSLRNDVGLLSEQYDPHERRLLGNFPQALSHIPLVATAFNLTSARGPTIRRHGND</sequence>
<dbReference type="GO" id="GO:0016787">
    <property type="term" value="F:hydrolase activity"/>
    <property type="evidence" value="ECO:0007669"/>
    <property type="project" value="UniProtKB-KW"/>
</dbReference>
<comment type="caution">
    <text evidence="3">The sequence shown here is derived from an EMBL/GenBank/DDBJ whole genome shotgun (WGS) entry which is preliminary data.</text>
</comment>
<dbReference type="InterPro" id="IPR012341">
    <property type="entry name" value="6hp_glycosidase-like_sf"/>
</dbReference>
<reference evidence="4" key="1">
    <citation type="journal article" date="2019" name="Int. J. Syst. Evol. Microbiol.">
        <title>The Global Catalogue of Microorganisms (GCM) 10K type strain sequencing project: providing services to taxonomists for standard genome sequencing and annotation.</title>
        <authorList>
            <consortium name="The Broad Institute Genomics Platform"/>
            <consortium name="The Broad Institute Genome Sequencing Center for Infectious Disease"/>
            <person name="Wu L."/>
            <person name="Ma J."/>
        </authorList>
    </citation>
    <scope>NUCLEOTIDE SEQUENCE [LARGE SCALE GENOMIC DNA]</scope>
    <source>
        <strain evidence="4">KCTC 32255</strain>
    </source>
</reference>
<feature type="domain" description="GH15-like" evidence="1">
    <location>
        <begin position="215"/>
        <end position="590"/>
    </location>
</feature>
<dbReference type="Gene3D" id="1.50.10.10">
    <property type="match status" value="1"/>
</dbReference>
<dbReference type="EMBL" id="JBHSXX010000001">
    <property type="protein sequence ID" value="MFC6868860.1"/>
    <property type="molecule type" value="Genomic_DNA"/>
</dbReference>
<evidence type="ECO:0000259" key="2">
    <source>
        <dbReference type="Pfam" id="PF19291"/>
    </source>
</evidence>
<feature type="domain" description="Trehalase-like N-terminal" evidence="2">
    <location>
        <begin position="3"/>
        <end position="159"/>
    </location>
</feature>
<dbReference type="Pfam" id="PF00723">
    <property type="entry name" value="Glyco_hydro_15"/>
    <property type="match status" value="1"/>
</dbReference>
<accession>A0ABW2C3B9</accession>
<dbReference type="PANTHER" id="PTHR31616:SF0">
    <property type="entry name" value="GLUCAN 1,4-ALPHA-GLUCOSIDASE"/>
    <property type="match status" value="1"/>
</dbReference>
<dbReference type="PANTHER" id="PTHR31616">
    <property type="entry name" value="TREHALASE"/>
    <property type="match status" value="1"/>
</dbReference>
<dbReference type="SUPFAM" id="SSF48208">
    <property type="entry name" value="Six-hairpin glycosidases"/>
    <property type="match status" value="1"/>
</dbReference>
<dbReference type="InterPro" id="IPR008928">
    <property type="entry name" value="6-hairpin_glycosidase_sf"/>
</dbReference>
<keyword evidence="3" id="KW-0378">Hydrolase</keyword>
<dbReference type="Pfam" id="PF19291">
    <property type="entry name" value="TREH_N"/>
    <property type="match status" value="1"/>
</dbReference>
<dbReference type="RefSeq" id="WP_345396902.1">
    <property type="nucleotide sequence ID" value="NZ_BAABLA010000026.1"/>
</dbReference>
<keyword evidence="4" id="KW-1185">Reference proteome</keyword>
<gene>
    <name evidence="3" type="ORF">ACFQGD_17090</name>
</gene>
<dbReference type="InterPro" id="IPR045582">
    <property type="entry name" value="Trehalase-like_N"/>
</dbReference>
<dbReference type="Proteomes" id="UP001596337">
    <property type="component" value="Unassembled WGS sequence"/>
</dbReference>
<name>A0ABW2C3B9_9PSEU</name>
<organism evidence="3 4">
    <name type="scientific">Haloechinothrix salitolerans</name>
    <dbReference type="NCBI Taxonomy" id="926830"/>
    <lineage>
        <taxon>Bacteria</taxon>
        <taxon>Bacillati</taxon>
        <taxon>Actinomycetota</taxon>
        <taxon>Actinomycetes</taxon>
        <taxon>Pseudonocardiales</taxon>
        <taxon>Pseudonocardiaceae</taxon>
        <taxon>Haloechinothrix</taxon>
    </lineage>
</organism>
<evidence type="ECO:0000313" key="3">
    <source>
        <dbReference type="EMBL" id="MFC6868860.1"/>
    </source>
</evidence>
<evidence type="ECO:0000313" key="4">
    <source>
        <dbReference type="Proteomes" id="UP001596337"/>
    </source>
</evidence>
<proteinExistence type="predicted"/>
<protein>
    <submittedName>
        <fullName evidence="3">Glycoside hydrolase family 15 protein</fullName>
    </submittedName>
</protein>